<dbReference type="InterPro" id="IPR013987">
    <property type="entry name" value="YjdM_N"/>
</dbReference>
<dbReference type="Pfam" id="PF03831">
    <property type="entry name" value="YjdM"/>
    <property type="match status" value="1"/>
</dbReference>
<dbReference type="Gene3D" id="2.20.25.10">
    <property type="match status" value="1"/>
</dbReference>
<comment type="similarity">
    <text evidence="1">Belongs to the YjdM family.</text>
</comment>
<feature type="domain" description="Protein YjdM C-terminal" evidence="2">
    <location>
        <begin position="52"/>
        <end position="120"/>
    </location>
</feature>
<dbReference type="OrthoDB" id="9810131at2"/>
<name>A0A097IDM6_9CORY</name>
<dbReference type="KEGG" id="cdo:CDOO_02490"/>
<accession>A0A097IDM6</accession>
<dbReference type="GO" id="GO:0016787">
    <property type="term" value="F:hydrolase activity"/>
    <property type="evidence" value="ECO:0007669"/>
    <property type="project" value="UniProtKB-KW"/>
</dbReference>
<keyword evidence="5" id="KW-1185">Reference proteome</keyword>
<evidence type="ECO:0000259" key="3">
    <source>
        <dbReference type="Pfam" id="PF08274"/>
    </source>
</evidence>
<feature type="domain" description="Protein YjdM N-terminal" evidence="3">
    <location>
        <begin position="5"/>
        <end position="33"/>
    </location>
</feature>
<protein>
    <submittedName>
        <fullName evidence="4">Phosphonoacetate hydrolase</fullName>
    </submittedName>
</protein>
<dbReference type="HOGENOM" id="CLU_134486_0_0_11"/>
<dbReference type="InterPro" id="IPR004624">
    <property type="entry name" value="YjdM"/>
</dbReference>
<dbReference type="eggNOG" id="COG2824">
    <property type="taxonomic scope" value="Bacteria"/>
</dbReference>
<dbReference type="SUPFAM" id="SSF57783">
    <property type="entry name" value="Zinc beta-ribbon"/>
    <property type="match status" value="1"/>
</dbReference>
<dbReference type="SUPFAM" id="SSF82057">
    <property type="entry name" value="Prokaryotic SH3-related domain"/>
    <property type="match status" value="1"/>
</dbReference>
<evidence type="ECO:0000256" key="1">
    <source>
        <dbReference type="ARBA" id="ARBA00009248"/>
    </source>
</evidence>
<dbReference type="AlphaFoldDB" id="A0A097IDM6"/>
<dbReference type="RefSeq" id="WP_018021354.1">
    <property type="nucleotide sequence ID" value="NZ_AQUX01000002.1"/>
</dbReference>
<dbReference type="Gene3D" id="2.30.30.40">
    <property type="entry name" value="SH3 Domains"/>
    <property type="match status" value="1"/>
</dbReference>
<evidence type="ECO:0000313" key="5">
    <source>
        <dbReference type="Proteomes" id="UP000029914"/>
    </source>
</evidence>
<reference evidence="4 5" key="1">
    <citation type="submission" date="2013-09" db="EMBL/GenBank/DDBJ databases">
        <title>Complete genome sequence of Corynebacterium doosanense CAU 212(T) (=DSM 45436(T)), isolated from activated sludge.</title>
        <authorList>
            <person name="Schaffert L."/>
            <person name="Albersmeier A."/>
            <person name="Kalinowski J."/>
            <person name="Ruckert C."/>
        </authorList>
    </citation>
    <scope>NUCLEOTIDE SEQUENCE [LARGE SCALE GENOMIC DNA]</scope>
    <source>
        <strain evidence="4 5">CAU 212</strain>
    </source>
</reference>
<proteinExistence type="inferred from homology"/>
<evidence type="ECO:0000259" key="2">
    <source>
        <dbReference type="Pfam" id="PF03831"/>
    </source>
</evidence>
<gene>
    <name evidence="4" type="ORF">CDOO_02490</name>
</gene>
<sequence length="120" mass="12582">MSENLPPCPECASEYTYQDGALIVCPMCGHEFEETTATAETTDAAEAAPKFLDAVGNQLVDGDTVTVTENLNVKGGAPIKRGTKVTGIKLLDEPVNGHDIAAKIPGAGQMYLKCSVVKKA</sequence>
<evidence type="ECO:0000313" key="4">
    <source>
        <dbReference type="EMBL" id="AIT60248.1"/>
    </source>
</evidence>
<organism evidence="4 5">
    <name type="scientific">Corynebacterium doosanense CAU 212 = DSM 45436</name>
    <dbReference type="NCBI Taxonomy" id="558173"/>
    <lineage>
        <taxon>Bacteria</taxon>
        <taxon>Bacillati</taxon>
        <taxon>Actinomycetota</taxon>
        <taxon>Actinomycetes</taxon>
        <taxon>Mycobacteriales</taxon>
        <taxon>Corynebacteriaceae</taxon>
        <taxon>Corynebacterium</taxon>
    </lineage>
</organism>
<dbReference type="InterPro" id="IPR013988">
    <property type="entry name" value="YjdM_C"/>
</dbReference>
<dbReference type="EMBL" id="CP006764">
    <property type="protein sequence ID" value="AIT60248.1"/>
    <property type="molecule type" value="Genomic_DNA"/>
</dbReference>
<dbReference type="NCBIfam" id="TIGR00686">
    <property type="entry name" value="phnA"/>
    <property type="match status" value="1"/>
</dbReference>
<dbReference type="STRING" id="558173.CDOO_02490"/>
<dbReference type="Pfam" id="PF08274">
    <property type="entry name" value="Zn_Ribbon_YjdM"/>
    <property type="match status" value="1"/>
</dbReference>
<keyword evidence="4" id="KW-0378">Hydrolase</keyword>
<dbReference type="Proteomes" id="UP000029914">
    <property type="component" value="Chromosome"/>
</dbReference>